<organism evidence="2">
    <name type="scientific">marine sediment metagenome</name>
    <dbReference type="NCBI Taxonomy" id="412755"/>
    <lineage>
        <taxon>unclassified sequences</taxon>
        <taxon>metagenomes</taxon>
        <taxon>ecological metagenomes</taxon>
    </lineage>
</organism>
<feature type="region of interest" description="Disordered" evidence="1">
    <location>
        <begin position="141"/>
        <end position="172"/>
    </location>
</feature>
<gene>
    <name evidence="2" type="ORF">S01H1_41820</name>
</gene>
<feature type="compositionally biased region" description="Polar residues" evidence="1">
    <location>
        <begin position="95"/>
        <end position="119"/>
    </location>
</feature>
<dbReference type="AlphaFoldDB" id="X0VMM8"/>
<feature type="compositionally biased region" description="Polar residues" evidence="1">
    <location>
        <begin position="1"/>
        <end position="30"/>
    </location>
</feature>
<proteinExistence type="predicted"/>
<evidence type="ECO:0000313" key="2">
    <source>
        <dbReference type="EMBL" id="GAG01816.1"/>
    </source>
</evidence>
<reference evidence="2" key="1">
    <citation type="journal article" date="2014" name="Front. Microbiol.">
        <title>High frequency of phylogenetically diverse reductive dehalogenase-homologous genes in deep subseafloor sedimentary metagenomes.</title>
        <authorList>
            <person name="Kawai M."/>
            <person name="Futagami T."/>
            <person name="Toyoda A."/>
            <person name="Takaki Y."/>
            <person name="Nishi S."/>
            <person name="Hori S."/>
            <person name="Arai W."/>
            <person name="Tsubouchi T."/>
            <person name="Morono Y."/>
            <person name="Uchiyama I."/>
            <person name="Ito T."/>
            <person name="Fujiyama A."/>
            <person name="Inagaki F."/>
            <person name="Takami H."/>
        </authorList>
    </citation>
    <scope>NUCLEOTIDE SEQUENCE</scope>
    <source>
        <strain evidence="2">Expedition CK06-06</strain>
    </source>
</reference>
<evidence type="ECO:0000256" key="1">
    <source>
        <dbReference type="SAM" id="MobiDB-lite"/>
    </source>
</evidence>
<dbReference type="EMBL" id="BARS01026545">
    <property type="protein sequence ID" value="GAG01816.1"/>
    <property type="molecule type" value="Genomic_DNA"/>
</dbReference>
<feature type="region of interest" description="Disordered" evidence="1">
    <location>
        <begin position="51"/>
        <end position="71"/>
    </location>
</feature>
<accession>X0VMM8</accession>
<feature type="region of interest" description="Disordered" evidence="1">
    <location>
        <begin position="83"/>
        <end position="120"/>
    </location>
</feature>
<feature type="non-terminal residue" evidence="2">
    <location>
        <position position="1"/>
    </location>
</feature>
<feature type="compositionally biased region" description="Polar residues" evidence="1">
    <location>
        <begin position="160"/>
        <end position="172"/>
    </location>
</feature>
<name>X0VMM8_9ZZZZ</name>
<comment type="caution">
    <text evidence="2">The sequence shown here is derived from an EMBL/GenBank/DDBJ whole genome shotgun (WGS) entry which is preliminary data.</text>
</comment>
<sequence>EDKDTTNQGIDLSSHFTSERSSNPVESGLSTPKVLDMTAMAKSFTPRHGLVVPRNLKSDDDCNEGAPGSVGTHSLLSLSAVLFPPESPNEDKDTTNQGIDLSSHFTSERPSNPVESGLSTPKVLDMTAMAKSFTPRHGLVVPRNLKSDDDCNEGAPGSVGTHSLLSLSAVTK</sequence>
<feature type="region of interest" description="Disordered" evidence="1">
    <location>
        <begin position="1"/>
        <end position="34"/>
    </location>
</feature>
<protein>
    <submittedName>
        <fullName evidence="2">Uncharacterized protein</fullName>
    </submittedName>
</protein>